<name>A0A0K1PHH2_9BACT</name>
<dbReference type="Proteomes" id="UP000055590">
    <property type="component" value="Chromosome"/>
</dbReference>
<evidence type="ECO:0000313" key="2">
    <source>
        <dbReference type="Proteomes" id="UP000055590"/>
    </source>
</evidence>
<evidence type="ECO:0000313" key="1">
    <source>
        <dbReference type="EMBL" id="AKU92988.1"/>
    </source>
</evidence>
<reference evidence="1 2" key="1">
    <citation type="submission" date="2015-08" db="EMBL/GenBank/DDBJ databases">
        <authorList>
            <person name="Babu N.S."/>
            <person name="Beckwith C.J."/>
            <person name="Beseler K.G."/>
            <person name="Brison A."/>
            <person name="Carone J.V."/>
            <person name="Caskin T.P."/>
            <person name="Diamond M."/>
            <person name="Durham M.E."/>
            <person name="Foxe J.M."/>
            <person name="Go M."/>
            <person name="Henderson B.A."/>
            <person name="Jones I.B."/>
            <person name="McGettigan J.A."/>
            <person name="Micheletti S.J."/>
            <person name="Nasrallah M.E."/>
            <person name="Ortiz D."/>
            <person name="Piller C.R."/>
            <person name="Privatt S.R."/>
            <person name="Schneider S.L."/>
            <person name="Sharp S."/>
            <person name="Smith T.C."/>
            <person name="Stanton J.D."/>
            <person name="Ullery H.E."/>
            <person name="Wilson R.J."/>
            <person name="Serrano M.G."/>
            <person name="Buck G."/>
            <person name="Lee V."/>
            <person name="Wang Y."/>
            <person name="Carvalho R."/>
            <person name="Voegtly L."/>
            <person name="Shi R."/>
            <person name="Duckworth R."/>
            <person name="Johnson A."/>
            <person name="Loviza R."/>
            <person name="Walstead R."/>
            <person name="Shah Z."/>
            <person name="Kiflezghi M."/>
            <person name="Wade K."/>
            <person name="Ball S.L."/>
            <person name="Bradley K.W."/>
            <person name="Asai D.J."/>
            <person name="Bowman C.A."/>
            <person name="Russell D.A."/>
            <person name="Pope W.H."/>
            <person name="Jacobs-Sera D."/>
            <person name="Hendrix R.W."/>
            <person name="Hatfull G.F."/>
        </authorList>
    </citation>
    <scope>NUCLEOTIDE SEQUENCE [LARGE SCALE GENOMIC DNA]</scope>
    <source>
        <strain evidence="1 2">DSM 27710</strain>
    </source>
</reference>
<dbReference type="RefSeq" id="WP_276202177.1">
    <property type="nucleotide sequence ID" value="NZ_CP012332.1"/>
</dbReference>
<dbReference type="EMBL" id="CP012332">
    <property type="protein sequence ID" value="AKU92988.1"/>
    <property type="molecule type" value="Genomic_DNA"/>
</dbReference>
<organism evidence="1 2">
    <name type="scientific">Vulgatibacter incomptus</name>
    <dbReference type="NCBI Taxonomy" id="1391653"/>
    <lineage>
        <taxon>Bacteria</taxon>
        <taxon>Pseudomonadati</taxon>
        <taxon>Myxococcota</taxon>
        <taxon>Myxococcia</taxon>
        <taxon>Myxococcales</taxon>
        <taxon>Cystobacterineae</taxon>
        <taxon>Vulgatibacteraceae</taxon>
        <taxon>Vulgatibacter</taxon>
    </lineage>
</organism>
<dbReference type="KEGG" id="vin:AKJ08_3375"/>
<protein>
    <submittedName>
        <fullName evidence="1">Uncharacterized protein</fullName>
    </submittedName>
</protein>
<gene>
    <name evidence="1" type="ORF">AKJ08_3375</name>
</gene>
<proteinExistence type="predicted"/>
<accession>A0A0K1PHH2</accession>
<dbReference type="AlphaFoldDB" id="A0A0K1PHH2"/>
<sequence>MKRFLADRPWLFVVVLLAIFVAANLAVLVAAQLSHGPDVIHAP</sequence>
<keyword evidence="2" id="KW-1185">Reference proteome</keyword>